<dbReference type="PANTHER" id="PTHR33164:SF64">
    <property type="entry name" value="TRANSCRIPTIONAL REGULATOR SLYA"/>
    <property type="match status" value="1"/>
</dbReference>
<dbReference type="SUPFAM" id="SSF46785">
    <property type="entry name" value="Winged helix' DNA-binding domain"/>
    <property type="match status" value="1"/>
</dbReference>
<evidence type="ECO:0000256" key="2">
    <source>
        <dbReference type="ARBA" id="ARBA00023125"/>
    </source>
</evidence>
<reference evidence="6" key="1">
    <citation type="journal article" date="2019" name="Int. J. Syst. Evol. Microbiol.">
        <title>The Global Catalogue of Microorganisms (GCM) 10K type strain sequencing project: providing services to taxonomists for standard genome sequencing and annotation.</title>
        <authorList>
            <consortium name="The Broad Institute Genomics Platform"/>
            <consortium name="The Broad Institute Genome Sequencing Center for Infectious Disease"/>
            <person name="Wu L."/>
            <person name="Ma J."/>
        </authorList>
    </citation>
    <scope>NUCLEOTIDE SEQUENCE [LARGE SCALE GENOMIC DNA]</scope>
    <source>
        <strain evidence="6">CGMCC 4.1799</strain>
    </source>
</reference>
<dbReference type="Gene3D" id="1.10.10.10">
    <property type="entry name" value="Winged helix-like DNA-binding domain superfamily/Winged helix DNA-binding domain"/>
    <property type="match status" value="1"/>
</dbReference>
<dbReference type="InterPro" id="IPR023187">
    <property type="entry name" value="Tscrpt_reg_MarR-type_CS"/>
</dbReference>
<dbReference type="Pfam" id="PF01047">
    <property type="entry name" value="MarR"/>
    <property type="match status" value="1"/>
</dbReference>
<evidence type="ECO:0000256" key="3">
    <source>
        <dbReference type="ARBA" id="ARBA00023163"/>
    </source>
</evidence>
<name>A0ABW0RR36_9GAMM</name>
<evidence type="ECO:0000313" key="6">
    <source>
        <dbReference type="Proteomes" id="UP001596055"/>
    </source>
</evidence>
<dbReference type="Proteomes" id="UP001596055">
    <property type="component" value="Unassembled WGS sequence"/>
</dbReference>
<keyword evidence="2" id="KW-0238">DNA-binding</keyword>
<dbReference type="InterPro" id="IPR000835">
    <property type="entry name" value="HTH_MarR-typ"/>
</dbReference>
<dbReference type="EMBL" id="JBHSNL010000006">
    <property type="protein sequence ID" value="MFC5546684.1"/>
    <property type="molecule type" value="Genomic_DNA"/>
</dbReference>
<keyword evidence="1" id="KW-0805">Transcription regulation</keyword>
<keyword evidence="3" id="KW-0804">Transcription</keyword>
<organism evidence="5 6">
    <name type="scientific">Marinobacter koreensis</name>
    <dbReference type="NCBI Taxonomy" id="335974"/>
    <lineage>
        <taxon>Bacteria</taxon>
        <taxon>Pseudomonadati</taxon>
        <taxon>Pseudomonadota</taxon>
        <taxon>Gammaproteobacteria</taxon>
        <taxon>Pseudomonadales</taxon>
        <taxon>Marinobacteraceae</taxon>
        <taxon>Marinobacter</taxon>
    </lineage>
</organism>
<dbReference type="RefSeq" id="WP_248158958.1">
    <property type="nucleotide sequence ID" value="NZ_JAKZAJ010000004.1"/>
</dbReference>
<sequence length="151" mass="16977">MLTLNPTNDSELGLQLAHAHRLWRAVISQTVAPLGLTPPRWTLLVVLRHLGEGATQKQLAEALSIELPSLTRTLCQLEDQGLIARQVRADDRRVREVRFTAEGRRVLSALDARANEARAQLLDGIPPDDREHLRRMLERIETNACHCLKNG</sequence>
<dbReference type="PANTHER" id="PTHR33164">
    <property type="entry name" value="TRANSCRIPTIONAL REGULATOR, MARR FAMILY"/>
    <property type="match status" value="1"/>
</dbReference>
<dbReference type="PRINTS" id="PR00598">
    <property type="entry name" value="HTHMARR"/>
</dbReference>
<dbReference type="SMART" id="SM00347">
    <property type="entry name" value="HTH_MARR"/>
    <property type="match status" value="1"/>
</dbReference>
<dbReference type="PROSITE" id="PS50995">
    <property type="entry name" value="HTH_MARR_2"/>
    <property type="match status" value="1"/>
</dbReference>
<protein>
    <submittedName>
        <fullName evidence="5">MarR family transcriptional regulator</fullName>
    </submittedName>
</protein>
<evidence type="ECO:0000259" key="4">
    <source>
        <dbReference type="PROSITE" id="PS50995"/>
    </source>
</evidence>
<evidence type="ECO:0000313" key="5">
    <source>
        <dbReference type="EMBL" id="MFC5546684.1"/>
    </source>
</evidence>
<dbReference type="InterPro" id="IPR036388">
    <property type="entry name" value="WH-like_DNA-bd_sf"/>
</dbReference>
<dbReference type="PROSITE" id="PS01117">
    <property type="entry name" value="HTH_MARR_1"/>
    <property type="match status" value="1"/>
</dbReference>
<dbReference type="InterPro" id="IPR036390">
    <property type="entry name" value="WH_DNA-bd_sf"/>
</dbReference>
<proteinExistence type="predicted"/>
<evidence type="ECO:0000256" key="1">
    <source>
        <dbReference type="ARBA" id="ARBA00023015"/>
    </source>
</evidence>
<keyword evidence="6" id="KW-1185">Reference proteome</keyword>
<feature type="domain" description="HTH marR-type" evidence="4">
    <location>
        <begin position="9"/>
        <end position="142"/>
    </location>
</feature>
<accession>A0ABW0RR36</accession>
<gene>
    <name evidence="5" type="ORF">ACFPQA_16580</name>
</gene>
<dbReference type="InterPro" id="IPR039422">
    <property type="entry name" value="MarR/SlyA-like"/>
</dbReference>
<comment type="caution">
    <text evidence="5">The sequence shown here is derived from an EMBL/GenBank/DDBJ whole genome shotgun (WGS) entry which is preliminary data.</text>
</comment>